<dbReference type="EMBL" id="MW582948">
    <property type="protein sequence ID" value="QXT57840.1"/>
    <property type="molecule type" value="Genomic_DNA"/>
</dbReference>
<accession>A0A8F6YHY9</accession>
<reference evidence="1" key="1">
    <citation type="submission" date="2021-02" db="EMBL/GenBank/DDBJ databases">
        <title>Distinct virome patterns of the invasive cane toad (Rhinella marina) across its native and introduced ranges.</title>
        <authorList>
            <person name="Russo A.G."/>
            <person name="Harding E.F."/>
            <person name="Yan G.J."/>
            <person name="Selechnik D."/>
            <person name="Ducatez S."/>
            <person name="DeVore J.L."/>
            <person name="Zhou J."/>
            <person name="Sarma R.R."/>
            <person name="Lee Y.P."/>
            <person name="Richardson M.F."/>
            <person name="Shine R."/>
            <person name="Rollins L.A."/>
            <person name="White P.A."/>
        </authorList>
    </citation>
    <scope>NUCLEOTIDE SEQUENCE</scope>
</reference>
<sequence length="266" mass="30213">MKKKYQMSSYISVENYNDFDPENIIFDAAKSFQGESGQKFHRIPIKYKYPDGNTSGLVLETPDLFTFGISNGNGAFKKEIATPQLTLVTFDAKCGPTKIQTKFIAICNEILAKIKTHMSLEDTKDEIGKWDIDNDIKSMRIFYIKTDKGKPIKGAPPMLYSKLYYNVVDGEQIITTRIVDWHTDAVIPPKPFLGRGTVFCTLYFTNIFIGAKPSIQTRIGEIMVKSQMERVNMLKSKVAEEKAETVNYNEPPTPVLKLKSFVKHNK</sequence>
<dbReference type="InterPro" id="IPR024416">
    <property type="entry name" value="DUF2738"/>
</dbReference>
<protein>
    <submittedName>
        <fullName evidence="1">p31k protein</fullName>
    </submittedName>
</protein>
<name>A0A8F6YHY9_9VIRU</name>
<dbReference type="Pfam" id="PF10927">
    <property type="entry name" value="DUF2738"/>
    <property type="match status" value="1"/>
</dbReference>
<organism evidence="1">
    <name type="scientific">Rhinella marina erythrocytic-like virus</name>
    <dbReference type="NCBI Taxonomy" id="2859906"/>
    <lineage>
        <taxon>Viruses</taxon>
        <taxon>Varidnaviria</taxon>
        <taxon>Bamfordvirae</taxon>
        <taxon>Nucleocytoviricota</taxon>
        <taxon>Megaviricetes</taxon>
        <taxon>Pimascovirales</taxon>
        <taxon>Pimascovirales incertae sedis</taxon>
        <taxon>Iridoviridae</taxon>
    </lineage>
</organism>
<evidence type="ECO:0000313" key="1">
    <source>
        <dbReference type="EMBL" id="QXT57840.1"/>
    </source>
</evidence>
<proteinExistence type="predicted"/>